<dbReference type="AlphaFoldDB" id="F8PB19"/>
<dbReference type="InterPro" id="IPR036910">
    <property type="entry name" value="HMG_box_dom_sf"/>
</dbReference>
<sequence length="446" mass="49484">MGCDTAFRAPLQILPRSGLEPLHNSSAITFGSVSRAQGSGPDDAYRQAGSPLSHFITDFFECIASAQQELLYGPISPVESDISESMLPLELQWPDFGSAAAYSSYMPDPPAPSTYSPSYSFPDVTYHYSSVPHSPKSSDPPPRTWTRNRSPNHVPRPRNAFMLFRSDFLADQKLSTNIEHDHRHISRIIAHCWNGLPEVEKKVWRDKAATEKALHALKYPNYRFAPVGRAKKPVKRKVKRNGNQDRKRCEQVAELLLAGKQGNELENAVKEIDVTISSTADTAEAGEGDDRDSVMEGISEHVEPGGCNVPPFRSPILPPTELPAVHSQPRYDASQHGFYTLDGNPFVPVHNMCTGADSRHSDFESPQGTYVDLPMHANFDTHYSYAMEPSLIQPSLSVASNHHFLSGQSLDYFDGTSGPISVADTPYLWAAPAQFNYHYTPIWDTI</sequence>
<dbReference type="Gene3D" id="1.10.30.10">
    <property type="entry name" value="High mobility group box domain"/>
    <property type="match status" value="1"/>
</dbReference>
<dbReference type="SMART" id="SM00398">
    <property type="entry name" value="HMG"/>
    <property type="match status" value="1"/>
</dbReference>
<feature type="domain" description="HMG box" evidence="5">
    <location>
        <begin position="154"/>
        <end position="223"/>
    </location>
</feature>
<dbReference type="PANTHER" id="PTHR45789:SF2">
    <property type="entry name" value="FI18025P1"/>
    <property type="match status" value="1"/>
</dbReference>
<feature type="region of interest" description="Disordered" evidence="4">
    <location>
        <begin position="130"/>
        <end position="157"/>
    </location>
</feature>
<proteinExistence type="predicted"/>
<dbReference type="GO" id="GO:0000978">
    <property type="term" value="F:RNA polymerase II cis-regulatory region sequence-specific DNA binding"/>
    <property type="evidence" value="ECO:0007669"/>
    <property type="project" value="TreeGrafter"/>
</dbReference>
<reference evidence="7" key="1">
    <citation type="journal article" date="2011" name="Science">
        <title>The plant cell wall-decomposing machinery underlies the functional diversity of forest fungi.</title>
        <authorList>
            <person name="Eastwood D.C."/>
            <person name="Floudas D."/>
            <person name="Binder M."/>
            <person name="Majcherczyk A."/>
            <person name="Schneider P."/>
            <person name="Aerts A."/>
            <person name="Asiegbu F.O."/>
            <person name="Baker S.E."/>
            <person name="Barry K."/>
            <person name="Bendiksby M."/>
            <person name="Blumentritt M."/>
            <person name="Coutinho P.M."/>
            <person name="Cullen D."/>
            <person name="de Vries R.P."/>
            <person name="Gathman A."/>
            <person name="Goodell B."/>
            <person name="Henrissat B."/>
            <person name="Ihrmark K."/>
            <person name="Kauserud H."/>
            <person name="Kohler A."/>
            <person name="LaButti K."/>
            <person name="Lapidus A."/>
            <person name="Lavin J.L."/>
            <person name="Lee Y.-H."/>
            <person name="Lindquist E."/>
            <person name="Lilly W."/>
            <person name="Lucas S."/>
            <person name="Morin E."/>
            <person name="Murat C."/>
            <person name="Oguiza J.A."/>
            <person name="Park J."/>
            <person name="Pisabarro A.G."/>
            <person name="Riley R."/>
            <person name="Rosling A."/>
            <person name="Salamov A."/>
            <person name="Schmidt O."/>
            <person name="Schmutz J."/>
            <person name="Skrede I."/>
            <person name="Stenlid J."/>
            <person name="Wiebenga A."/>
            <person name="Xie X."/>
            <person name="Kuees U."/>
            <person name="Hibbett D.S."/>
            <person name="Hoffmeister D."/>
            <person name="Hoegberg N."/>
            <person name="Martin F."/>
            <person name="Grigoriev I.V."/>
            <person name="Watkinson S.C."/>
        </authorList>
    </citation>
    <scope>NUCLEOTIDE SEQUENCE [LARGE SCALE GENOMIC DNA]</scope>
    <source>
        <strain evidence="7">S7.9</strain>
    </source>
</reference>
<keyword evidence="1 3" id="KW-0238">DNA-binding</keyword>
<dbReference type="CDD" id="cd01389">
    <property type="entry name" value="HMG-box_ROX1-like"/>
    <property type="match status" value="1"/>
</dbReference>
<protein>
    <recommendedName>
        <fullName evidence="5">HMG box domain-containing protein</fullName>
    </recommendedName>
</protein>
<evidence type="ECO:0000256" key="3">
    <source>
        <dbReference type="PROSITE-ProRule" id="PRU00267"/>
    </source>
</evidence>
<evidence type="ECO:0000256" key="1">
    <source>
        <dbReference type="ARBA" id="ARBA00023125"/>
    </source>
</evidence>
<evidence type="ECO:0000313" key="7">
    <source>
        <dbReference type="Proteomes" id="UP000008064"/>
    </source>
</evidence>
<dbReference type="KEGG" id="sla:SERLADRAFT_442935"/>
<keyword evidence="2 3" id="KW-0539">Nucleus</keyword>
<gene>
    <name evidence="6" type="ORF">SERLADRAFT_442935</name>
</gene>
<feature type="DNA-binding region" description="HMG box" evidence="3">
    <location>
        <begin position="154"/>
        <end position="223"/>
    </location>
</feature>
<name>F8PB19_SERL9</name>
<dbReference type="PANTHER" id="PTHR45789">
    <property type="entry name" value="FI18025P1"/>
    <property type="match status" value="1"/>
</dbReference>
<dbReference type="Pfam" id="PF00505">
    <property type="entry name" value="HMG_box"/>
    <property type="match status" value="1"/>
</dbReference>
<dbReference type="EMBL" id="GL945443">
    <property type="protein sequence ID" value="EGO19459.1"/>
    <property type="molecule type" value="Genomic_DNA"/>
</dbReference>
<organism evidence="7">
    <name type="scientific">Serpula lacrymans var. lacrymans (strain S7.9)</name>
    <name type="common">Dry rot fungus</name>
    <dbReference type="NCBI Taxonomy" id="578457"/>
    <lineage>
        <taxon>Eukaryota</taxon>
        <taxon>Fungi</taxon>
        <taxon>Dikarya</taxon>
        <taxon>Basidiomycota</taxon>
        <taxon>Agaricomycotina</taxon>
        <taxon>Agaricomycetes</taxon>
        <taxon>Agaricomycetidae</taxon>
        <taxon>Boletales</taxon>
        <taxon>Coniophorineae</taxon>
        <taxon>Serpulaceae</taxon>
        <taxon>Serpula</taxon>
    </lineage>
</organism>
<dbReference type="GO" id="GO:0000981">
    <property type="term" value="F:DNA-binding transcription factor activity, RNA polymerase II-specific"/>
    <property type="evidence" value="ECO:0007669"/>
    <property type="project" value="TreeGrafter"/>
</dbReference>
<evidence type="ECO:0000256" key="4">
    <source>
        <dbReference type="SAM" id="MobiDB-lite"/>
    </source>
</evidence>
<dbReference type="OrthoDB" id="6247875at2759"/>
<dbReference type="SUPFAM" id="SSF47095">
    <property type="entry name" value="HMG-box"/>
    <property type="match status" value="1"/>
</dbReference>
<dbReference type="Proteomes" id="UP000008064">
    <property type="component" value="Unassembled WGS sequence"/>
</dbReference>
<dbReference type="RefSeq" id="XP_007323592.1">
    <property type="nucleotide sequence ID" value="XM_007323530.1"/>
</dbReference>
<evidence type="ECO:0000259" key="5">
    <source>
        <dbReference type="PROSITE" id="PS50118"/>
    </source>
</evidence>
<dbReference type="InterPro" id="IPR009071">
    <property type="entry name" value="HMG_box_dom"/>
</dbReference>
<dbReference type="InterPro" id="IPR051356">
    <property type="entry name" value="SOX/SOX-like_TF"/>
</dbReference>
<dbReference type="GO" id="GO:0005634">
    <property type="term" value="C:nucleus"/>
    <property type="evidence" value="ECO:0007669"/>
    <property type="project" value="UniProtKB-UniRule"/>
</dbReference>
<dbReference type="PROSITE" id="PS50118">
    <property type="entry name" value="HMG_BOX_2"/>
    <property type="match status" value="1"/>
</dbReference>
<evidence type="ECO:0000256" key="2">
    <source>
        <dbReference type="ARBA" id="ARBA00023242"/>
    </source>
</evidence>
<evidence type="ECO:0000313" key="6">
    <source>
        <dbReference type="EMBL" id="EGO19459.1"/>
    </source>
</evidence>
<dbReference type="GeneID" id="18815821"/>
<accession>F8PB19</accession>
<dbReference type="HOGENOM" id="CLU_614179_0_0_1"/>